<evidence type="ECO:0000259" key="6">
    <source>
        <dbReference type="PROSITE" id="PS50865"/>
    </source>
</evidence>
<protein>
    <recommendedName>
        <fullName evidence="9">MYND-type domain-containing protein</fullName>
    </recommendedName>
</protein>
<dbReference type="EMBL" id="JAMWBK010000010">
    <property type="protein sequence ID" value="KAJ8901605.1"/>
    <property type="molecule type" value="Genomic_DNA"/>
</dbReference>
<dbReference type="InterPro" id="IPR046341">
    <property type="entry name" value="SET_dom_sf"/>
</dbReference>
<evidence type="ECO:0000256" key="3">
    <source>
        <dbReference type="ARBA" id="ARBA00022833"/>
    </source>
</evidence>
<dbReference type="Gene3D" id="2.170.270.10">
    <property type="entry name" value="SET domain"/>
    <property type="match status" value="1"/>
</dbReference>
<dbReference type="Gene3D" id="6.10.140.2220">
    <property type="match status" value="1"/>
</dbReference>
<organism evidence="7 8">
    <name type="scientific">Rhodosorus marinus</name>
    <dbReference type="NCBI Taxonomy" id="101924"/>
    <lineage>
        <taxon>Eukaryota</taxon>
        <taxon>Rhodophyta</taxon>
        <taxon>Stylonematophyceae</taxon>
        <taxon>Stylonematales</taxon>
        <taxon>Stylonemataceae</taxon>
        <taxon>Rhodosorus</taxon>
    </lineage>
</organism>
<dbReference type="PANTHER" id="PTHR12197:SF251">
    <property type="entry name" value="EG:BACR7C10.4 PROTEIN"/>
    <property type="match status" value="1"/>
</dbReference>
<reference evidence="7 8" key="1">
    <citation type="journal article" date="2023" name="Nat. Commun.">
        <title>Origin of minicircular mitochondrial genomes in red algae.</title>
        <authorList>
            <person name="Lee Y."/>
            <person name="Cho C.H."/>
            <person name="Lee Y.M."/>
            <person name="Park S.I."/>
            <person name="Yang J.H."/>
            <person name="West J.A."/>
            <person name="Bhattacharya D."/>
            <person name="Yoon H.S."/>
        </authorList>
    </citation>
    <scope>NUCLEOTIDE SEQUENCE [LARGE SCALE GENOMIC DNA]</scope>
    <source>
        <strain evidence="7 8">CCMP1338</strain>
        <tissue evidence="7">Whole cell</tissue>
    </source>
</reference>
<dbReference type="InterPro" id="IPR001214">
    <property type="entry name" value="SET_dom"/>
</dbReference>
<evidence type="ECO:0000313" key="7">
    <source>
        <dbReference type="EMBL" id="KAJ8901605.1"/>
    </source>
</evidence>
<gene>
    <name evidence="7" type="ORF">NDN08_003813</name>
</gene>
<sequence>MRVIAERTAQGQLLCLTLIETWMGFCAIIRDLGIDLTLSSVRHFRCFGRDRVDSLLPKKVKLNRLEMGLQKAYLDKNSASGRAVYASEDLEPGSIVASGYSVGGVFVLPDQSDSICNFCLEEGSARTTLRRCSACKLVTYCSTSHQREDWKLGHKHECKVSQSQRRSGRVKPAGPTELLCGRLLLAAAEGSTSNRHYASDTISILMTHKDDYLRNQGTDLIMMATSLAFFLGRKVTRDQVHSDPELYLRDEIEMICRIQCNGATITNSNLNPLALGLFPEICFFNHSCDPNSIISYRFDDKQGQVCATVRLIKPVKKADELCIAYADILQTVITRRNNLQNGYCFLCKCERCVSEEGLACTDSMKATERGLEEIQGLYRRNRSSEAGHVLNRLWSDPGRDQSCPIIEARLFRELSTLAIREGEYDKAASYFRVALENMHASRVCENSPIIGVNLALLGKTLLYLELVEESTRVLRRAVDALTIAYGNDEEMVLDCQLLLEQALHEQAQKEMKTLSG</sequence>
<dbReference type="Gene3D" id="1.10.220.160">
    <property type="match status" value="1"/>
</dbReference>
<keyword evidence="8" id="KW-1185">Reference proteome</keyword>
<keyword evidence="2 4" id="KW-0863">Zinc-finger</keyword>
<evidence type="ECO:0000256" key="1">
    <source>
        <dbReference type="ARBA" id="ARBA00022723"/>
    </source>
</evidence>
<dbReference type="PROSITE" id="PS50865">
    <property type="entry name" value="ZF_MYND_2"/>
    <property type="match status" value="1"/>
</dbReference>
<dbReference type="Gene3D" id="1.25.40.10">
    <property type="entry name" value="Tetratricopeptide repeat domain"/>
    <property type="match status" value="1"/>
</dbReference>
<dbReference type="Pfam" id="PF00856">
    <property type="entry name" value="SET"/>
    <property type="match status" value="1"/>
</dbReference>
<feature type="domain" description="MYND-type" evidence="6">
    <location>
        <begin position="116"/>
        <end position="158"/>
    </location>
</feature>
<evidence type="ECO:0000256" key="2">
    <source>
        <dbReference type="ARBA" id="ARBA00022771"/>
    </source>
</evidence>
<dbReference type="InterPro" id="IPR050869">
    <property type="entry name" value="H3K4_H4K5_MeTrfase"/>
</dbReference>
<comment type="caution">
    <text evidence="7">The sequence shown here is derived from an EMBL/GenBank/DDBJ whole genome shotgun (WGS) entry which is preliminary data.</text>
</comment>
<dbReference type="InterPro" id="IPR011990">
    <property type="entry name" value="TPR-like_helical_dom_sf"/>
</dbReference>
<dbReference type="PANTHER" id="PTHR12197">
    <property type="entry name" value="HISTONE-LYSINE N-METHYLTRANSFERASE SMYD"/>
    <property type="match status" value="1"/>
</dbReference>
<feature type="domain" description="SET" evidence="5">
    <location>
        <begin position="58"/>
        <end position="326"/>
    </location>
</feature>
<dbReference type="AlphaFoldDB" id="A0AAV8UGH7"/>
<evidence type="ECO:0000313" key="8">
    <source>
        <dbReference type="Proteomes" id="UP001157974"/>
    </source>
</evidence>
<evidence type="ECO:0000259" key="5">
    <source>
        <dbReference type="PROSITE" id="PS50280"/>
    </source>
</evidence>
<evidence type="ECO:0000256" key="4">
    <source>
        <dbReference type="PROSITE-ProRule" id="PRU00134"/>
    </source>
</evidence>
<dbReference type="PROSITE" id="PS50280">
    <property type="entry name" value="SET"/>
    <property type="match status" value="1"/>
</dbReference>
<dbReference type="Proteomes" id="UP001157974">
    <property type="component" value="Unassembled WGS sequence"/>
</dbReference>
<dbReference type="PROSITE" id="PS01360">
    <property type="entry name" value="ZF_MYND_1"/>
    <property type="match status" value="1"/>
</dbReference>
<keyword evidence="1" id="KW-0479">Metal-binding</keyword>
<proteinExistence type="predicted"/>
<keyword evidence="3" id="KW-0862">Zinc</keyword>
<name>A0AAV8UGH7_9RHOD</name>
<evidence type="ECO:0008006" key="9">
    <source>
        <dbReference type="Google" id="ProtNLM"/>
    </source>
</evidence>
<dbReference type="InterPro" id="IPR002893">
    <property type="entry name" value="Znf_MYND"/>
</dbReference>
<dbReference type="GO" id="GO:0008270">
    <property type="term" value="F:zinc ion binding"/>
    <property type="evidence" value="ECO:0007669"/>
    <property type="project" value="UniProtKB-KW"/>
</dbReference>
<dbReference type="SUPFAM" id="SSF82199">
    <property type="entry name" value="SET domain"/>
    <property type="match status" value="1"/>
</dbReference>
<accession>A0AAV8UGH7</accession>
<dbReference type="Pfam" id="PF01753">
    <property type="entry name" value="zf-MYND"/>
    <property type="match status" value="1"/>
</dbReference>
<dbReference type="GO" id="GO:0005634">
    <property type="term" value="C:nucleus"/>
    <property type="evidence" value="ECO:0007669"/>
    <property type="project" value="TreeGrafter"/>
</dbReference>